<gene>
    <name evidence="10" type="ORF">PECUL_23A037178</name>
</gene>
<dbReference type="SUPFAM" id="SSF49265">
    <property type="entry name" value="Fibronectin type III"/>
    <property type="match status" value="1"/>
</dbReference>
<evidence type="ECO:0000256" key="5">
    <source>
        <dbReference type="ARBA" id="ARBA00023136"/>
    </source>
</evidence>
<keyword evidence="6 10" id="KW-0675">Receptor</keyword>
<evidence type="ECO:0000313" key="10">
    <source>
        <dbReference type="EMBL" id="CAH2296493.1"/>
    </source>
</evidence>
<evidence type="ECO:0000256" key="9">
    <source>
        <dbReference type="SAM" id="SignalP"/>
    </source>
</evidence>
<protein>
    <submittedName>
        <fullName evidence="10">Interleukin-7 receptor subunit alpha</fullName>
    </submittedName>
</protein>
<dbReference type="InterPro" id="IPR036116">
    <property type="entry name" value="FN3_sf"/>
</dbReference>
<dbReference type="CDD" id="cd00063">
    <property type="entry name" value="FN3"/>
    <property type="match status" value="1"/>
</dbReference>
<name>A0AAD1WBI7_PELCU</name>
<evidence type="ECO:0000256" key="3">
    <source>
        <dbReference type="ARBA" id="ARBA00022729"/>
    </source>
</evidence>
<dbReference type="GO" id="GO:0046427">
    <property type="term" value="P:positive regulation of receptor signaling pathway via JAK-STAT"/>
    <property type="evidence" value="ECO:0007669"/>
    <property type="project" value="TreeGrafter"/>
</dbReference>
<proteinExistence type="predicted"/>
<organism evidence="10 11">
    <name type="scientific">Pelobates cultripes</name>
    <name type="common">Western spadefoot toad</name>
    <dbReference type="NCBI Taxonomy" id="61616"/>
    <lineage>
        <taxon>Eukaryota</taxon>
        <taxon>Metazoa</taxon>
        <taxon>Chordata</taxon>
        <taxon>Craniata</taxon>
        <taxon>Vertebrata</taxon>
        <taxon>Euteleostomi</taxon>
        <taxon>Amphibia</taxon>
        <taxon>Batrachia</taxon>
        <taxon>Anura</taxon>
        <taxon>Pelobatoidea</taxon>
        <taxon>Pelobatidae</taxon>
        <taxon>Pelobates</taxon>
    </lineage>
</organism>
<keyword evidence="11" id="KW-1185">Reference proteome</keyword>
<dbReference type="GO" id="GO:0030097">
    <property type="term" value="P:hemopoiesis"/>
    <property type="evidence" value="ECO:0007669"/>
    <property type="project" value="TreeGrafter"/>
</dbReference>
<dbReference type="InterPro" id="IPR013783">
    <property type="entry name" value="Ig-like_fold"/>
</dbReference>
<feature type="chain" id="PRO_5041903062" evidence="9">
    <location>
        <begin position="19"/>
        <end position="468"/>
    </location>
</feature>
<evidence type="ECO:0000256" key="1">
    <source>
        <dbReference type="ARBA" id="ARBA00004479"/>
    </source>
</evidence>
<evidence type="ECO:0000256" key="2">
    <source>
        <dbReference type="ARBA" id="ARBA00022692"/>
    </source>
</evidence>
<evidence type="ECO:0000256" key="4">
    <source>
        <dbReference type="ARBA" id="ARBA00022989"/>
    </source>
</evidence>
<sequence>MDSASIWILLLFVRLALGESGDSQYDDDEKEEVAIDFVCFSSFHVDLRELFCSLNNTLEKDIRDVHFKLCSMEENINDDCQKMRKVKDNYRITNIYLDLYNVCASISEKVTCKEYRTDKIVLGKTPLNLTVSYDKIDELKIAFTAPYGRKDMLEKNVQYEIQMRKVNKEWPECNEDMKSNKMCIFTMYDEVLIPNRNLEPDAQYETRVRAKPAILFSGTPSAWSRAVFFNTTLKGGGQSISGENQLDHQMTMLIITLSSVILLILIIIITILIFWKTRIKPRLWPEIPDHKTVLEKLCKKPVKDHHISFNPQLFENMSINKVDYVHSEELIEENNLPPPEAEADLESESITLAASESNELPNGNARSFSTDNQNVPYNNFSDNITAMESHKSNVFGNTVMNDSIFSQSRGSCDKIQKSTTEDTSSSTVENVSIQSNAGKQMPCGFKVLSWEEAYIAMSAFKTPISATK</sequence>
<dbReference type="EMBL" id="OW240916">
    <property type="protein sequence ID" value="CAH2296493.1"/>
    <property type="molecule type" value="Genomic_DNA"/>
</dbReference>
<dbReference type="PANTHER" id="PTHR23037">
    <property type="entry name" value="CYTOKINE RECEPTOR"/>
    <property type="match status" value="1"/>
</dbReference>
<dbReference type="AlphaFoldDB" id="A0AAD1WBI7"/>
<feature type="signal peptide" evidence="9">
    <location>
        <begin position="1"/>
        <end position="18"/>
    </location>
</feature>
<evidence type="ECO:0000256" key="7">
    <source>
        <dbReference type="ARBA" id="ARBA00023180"/>
    </source>
</evidence>
<keyword evidence="2 8" id="KW-0812">Transmembrane</keyword>
<keyword evidence="7" id="KW-0325">Glycoprotein</keyword>
<accession>A0AAD1WBI7</accession>
<dbReference type="Proteomes" id="UP001295444">
    <property type="component" value="Chromosome 05"/>
</dbReference>
<reference evidence="10" key="1">
    <citation type="submission" date="2022-03" db="EMBL/GenBank/DDBJ databases">
        <authorList>
            <person name="Alioto T."/>
            <person name="Alioto T."/>
            <person name="Gomez Garrido J."/>
        </authorList>
    </citation>
    <scope>NUCLEOTIDE SEQUENCE</scope>
</reference>
<dbReference type="GO" id="GO:0009897">
    <property type="term" value="C:external side of plasma membrane"/>
    <property type="evidence" value="ECO:0007669"/>
    <property type="project" value="TreeGrafter"/>
</dbReference>
<keyword evidence="3 9" id="KW-0732">Signal</keyword>
<dbReference type="Gene3D" id="2.60.40.10">
    <property type="entry name" value="Immunoglobulins"/>
    <property type="match status" value="1"/>
</dbReference>
<evidence type="ECO:0000313" key="11">
    <source>
        <dbReference type="Proteomes" id="UP001295444"/>
    </source>
</evidence>
<dbReference type="PANTHER" id="PTHR23037:SF27">
    <property type="entry name" value="INTERLEUKIN-7 RECEPTOR SUBUNIT ALPHA"/>
    <property type="match status" value="1"/>
</dbReference>
<dbReference type="InterPro" id="IPR003961">
    <property type="entry name" value="FN3_dom"/>
</dbReference>
<keyword evidence="4 8" id="KW-1133">Transmembrane helix</keyword>
<evidence type="ECO:0000256" key="8">
    <source>
        <dbReference type="SAM" id="Phobius"/>
    </source>
</evidence>
<dbReference type="GO" id="GO:0004896">
    <property type="term" value="F:cytokine receptor activity"/>
    <property type="evidence" value="ECO:0007669"/>
    <property type="project" value="TreeGrafter"/>
</dbReference>
<keyword evidence="5 8" id="KW-0472">Membrane</keyword>
<feature type="transmembrane region" description="Helical" evidence="8">
    <location>
        <begin position="250"/>
        <end position="275"/>
    </location>
</feature>
<comment type="subcellular location">
    <subcellularLocation>
        <location evidence="1">Membrane</location>
        <topology evidence="1">Single-pass type I membrane protein</topology>
    </subcellularLocation>
</comment>
<evidence type="ECO:0000256" key="6">
    <source>
        <dbReference type="ARBA" id="ARBA00023170"/>
    </source>
</evidence>